<keyword evidence="4" id="KW-1003">Cell membrane</keyword>
<accession>A0ABT5YQB6</accession>
<evidence type="ECO:0000256" key="4">
    <source>
        <dbReference type="ARBA" id="ARBA00022475"/>
    </source>
</evidence>
<keyword evidence="5 8" id="KW-0812">Transmembrane</keyword>
<dbReference type="PANTHER" id="PTHR34979:SF1">
    <property type="entry name" value="INNER MEMBRANE PROTEIN YGAZ"/>
    <property type="match status" value="1"/>
</dbReference>
<feature type="transmembrane region" description="Helical" evidence="8">
    <location>
        <begin position="197"/>
        <end position="213"/>
    </location>
</feature>
<evidence type="ECO:0000256" key="2">
    <source>
        <dbReference type="ARBA" id="ARBA00010735"/>
    </source>
</evidence>
<reference evidence="9 10" key="1">
    <citation type="submission" date="2023-03" db="EMBL/GenBank/DDBJ databases">
        <title>Fodinicurvata sp. CAU 1616 isolated from sea sendiment.</title>
        <authorList>
            <person name="Kim W."/>
        </authorList>
    </citation>
    <scope>NUCLEOTIDE SEQUENCE [LARGE SCALE GENOMIC DNA]</scope>
    <source>
        <strain evidence="9 10">CAU 1616</strain>
    </source>
</reference>
<keyword evidence="7 8" id="KW-0472">Membrane</keyword>
<feature type="transmembrane region" description="Helical" evidence="8">
    <location>
        <begin position="219"/>
        <end position="236"/>
    </location>
</feature>
<sequence>MSELGEGTASALRRAWLQGMREAGGTPAAVLGAGYIGFGALARDADFSLLLSLVSTFAIWALPGQIALIELYNLGTAAPALILAVMLTAARFFPMTASLLPSLRHPRWRAPHYYLAGHLVAMTGWAVAMRRFPQMRRVERLPYFLGFTVLLWLACAAGTIIGYQLSYLFTDLVTLGLVFLNPMYFFLVLCGETRSRLGVTALLCGAIAGPLLHLLVPEWSLILAGVLGGTLAFLLLETGQRRS</sequence>
<name>A0ABT5YQB6_9PROT</name>
<evidence type="ECO:0000313" key="10">
    <source>
        <dbReference type="Proteomes" id="UP001215503"/>
    </source>
</evidence>
<evidence type="ECO:0000256" key="8">
    <source>
        <dbReference type="SAM" id="Phobius"/>
    </source>
</evidence>
<dbReference type="RefSeq" id="WP_275823691.1">
    <property type="nucleotide sequence ID" value="NZ_JARHUD010000008.1"/>
</dbReference>
<evidence type="ECO:0000256" key="3">
    <source>
        <dbReference type="ARBA" id="ARBA00022448"/>
    </source>
</evidence>
<proteinExistence type="inferred from homology"/>
<keyword evidence="10" id="KW-1185">Reference proteome</keyword>
<feature type="transmembrane region" description="Helical" evidence="8">
    <location>
        <begin position="23"/>
        <end position="41"/>
    </location>
</feature>
<comment type="caution">
    <text evidence="9">The sequence shown here is derived from an EMBL/GenBank/DDBJ whole genome shotgun (WGS) entry which is preliminary data.</text>
</comment>
<evidence type="ECO:0000256" key="6">
    <source>
        <dbReference type="ARBA" id="ARBA00022989"/>
    </source>
</evidence>
<keyword evidence="6 8" id="KW-1133">Transmembrane helix</keyword>
<evidence type="ECO:0000313" key="9">
    <source>
        <dbReference type="EMBL" id="MDF2096925.1"/>
    </source>
</evidence>
<comment type="similarity">
    <text evidence="2">Belongs to the AzlC family.</text>
</comment>
<evidence type="ECO:0000256" key="5">
    <source>
        <dbReference type="ARBA" id="ARBA00022692"/>
    </source>
</evidence>
<dbReference type="InterPro" id="IPR011606">
    <property type="entry name" value="Brnchd-chn_aa_trnsp_permease"/>
</dbReference>
<keyword evidence="3" id="KW-0813">Transport</keyword>
<dbReference type="PANTHER" id="PTHR34979">
    <property type="entry name" value="INNER MEMBRANE PROTEIN YGAZ"/>
    <property type="match status" value="1"/>
</dbReference>
<feature type="transmembrane region" description="Helical" evidence="8">
    <location>
        <begin position="141"/>
        <end position="161"/>
    </location>
</feature>
<evidence type="ECO:0000256" key="1">
    <source>
        <dbReference type="ARBA" id="ARBA00004651"/>
    </source>
</evidence>
<evidence type="ECO:0000256" key="7">
    <source>
        <dbReference type="ARBA" id="ARBA00023136"/>
    </source>
</evidence>
<feature type="transmembrane region" description="Helical" evidence="8">
    <location>
        <begin position="47"/>
        <end position="64"/>
    </location>
</feature>
<feature type="transmembrane region" description="Helical" evidence="8">
    <location>
        <begin position="71"/>
        <end position="93"/>
    </location>
</feature>
<dbReference type="Pfam" id="PF03591">
    <property type="entry name" value="AzlC"/>
    <property type="match status" value="1"/>
</dbReference>
<dbReference type="Proteomes" id="UP001215503">
    <property type="component" value="Unassembled WGS sequence"/>
</dbReference>
<protein>
    <submittedName>
        <fullName evidence="9">AzlC family ABC transporter permease</fullName>
    </submittedName>
</protein>
<gene>
    <name evidence="9" type="ORF">P2G67_13160</name>
</gene>
<comment type="subcellular location">
    <subcellularLocation>
        <location evidence="1">Cell membrane</location>
        <topology evidence="1">Multi-pass membrane protein</topology>
    </subcellularLocation>
</comment>
<feature type="transmembrane region" description="Helical" evidence="8">
    <location>
        <begin position="167"/>
        <end position="190"/>
    </location>
</feature>
<feature type="transmembrane region" description="Helical" evidence="8">
    <location>
        <begin position="113"/>
        <end position="129"/>
    </location>
</feature>
<dbReference type="EMBL" id="JARHUD010000008">
    <property type="protein sequence ID" value="MDF2096925.1"/>
    <property type="molecule type" value="Genomic_DNA"/>
</dbReference>
<organism evidence="9 10">
    <name type="scientific">Aquibaculum arenosum</name>
    <dbReference type="NCBI Taxonomy" id="3032591"/>
    <lineage>
        <taxon>Bacteria</taxon>
        <taxon>Pseudomonadati</taxon>
        <taxon>Pseudomonadota</taxon>
        <taxon>Alphaproteobacteria</taxon>
        <taxon>Rhodospirillales</taxon>
        <taxon>Rhodovibrionaceae</taxon>
        <taxon>Aquibaculum</taxon>
    </lineage>
</organism>